<feature type="domain" description="GTPase-associated protein 1 middle" evidence="3">
    <location>
        <begin position="167"/>
        <end position="266"/>
    </location>
</feature>
<proteinExistence type="predicted"/>
<evidence type="ECO:0000259" key="3">
    <source>
        <dbReference type="Pfam" id="PF20014"/>
    </source>
</evidence>
<keyword evidence="5" id="KW-1185">Reference proteome</keyword>
<gene>
    <name evidence="4" type="ORF">HQN87_19375</name>
</gene>
<evidence type="ECO:0008006" key="6">
    <source>
        <dbReference type="Google" id="ProtNLM"/>
    </source>
</evidence>
<feature type="region of interest" description="Disordered" evidence="1">
    <location>
        <begin position="1060"/>
        <end position="1090"/>
    </location>
</feature>
<evidence type="ECO:0000313" key="4">
    <source>
        <dbReference type="EMBL" id="NQX47499.1"/>
    </source>
</evidence>
<protein>
    <recommendedName>
        <fullName evidence="6">Glycosyltransferase</fullName>
    </recommendedName>
</protein>
<feature type="compositionally biased region" description="Gly residues" evidence="1">
    <location>
        <begin position="937"/>
        <end position="953"/>
    </location>
</feature>
<organism evidence="4 5">
    <name type="scientific">Paenibacillus tritici</name>
    <dbReference type="NCBI Taxonomy" id="1873425"/>
    <lineage>
        <taxon>Bacteria</taxon>
        <taxon>Bacillati</taxon>
        <taxon>Bacillota</taxon>
        <taxon>Bacilli</taxon>
        <taxon>Bacillales</taxon>
        <taxon>Paenibacillaceae</taxon>
        <taxon>Paenibacillus</taxon>
    </lineage>
</organism>
<evidence type="ECO:0000313" key="5">
    <source>
        <dbReference type="Proteomes" id="UP000711047"/>
    </source>
</evidence>
<sequence>MNRFSGSMITQQMYTRERRGVYRATEGFDTVAKSEGLDNNFVKKILHPFCLYDAPAELTARGEKDEELYPAALHLFHTESNETVIGLSRYLAADFTGQRSAFFAHNFVVPPIRSEEIVEGYGGWLHAGFARSYEGEPGGTLPELESIPVEPRERTEPADPRTVLSGLGFTEELFKALLQAVMLSVAGKKKIYVALDVPVSELSQRAVELTEVLYASLPYDFRRRLGVITYAKEPQSRKYIHLTFVEKGSLRPGDRNIEKDYIFDLAGSRILNADFGESQQIYADLAWNMLGQKGGNLRDFAKFADSLLLGESVDRKLSLALYNELAVFYEIEQGNEALYPENKNAVLGGLLSYLKPEGKLDSRARLNDMFLERFDREYELIRQKGIPSPEILERFKEYFALPGHNYRVKIVDYFINGMLNCRSAGREDVLAAAYGIIDSDAALSEAFFKKVLSQSLFRRALFEPYLESRLAAAAGTADVLRLVGHFGRSLPEVLQQGSVRDTLKEYLLEKLQREPDPVAAVAAVHESVQQAEKQRRRGGGVHPEALSLMQELGTSADRFLLNRISLDELSMEQLLEISFLRYRDTADWQPPLDAIAKRKANALRAAYRWFGEERPDEEIFDGLSPRELDDVQLLGARWLKDSRSIEPFDRLPLAFYHSSEREGGPLDYDALLDLVARKAGNDKETVYRFLVWAQHNRLFSISNKKLWPNYRRAVLRYFLKSDREAFKNREFRKSYISAATPAMQSVYNEASAQLASPLARWISRSRFQLLISGSILGIVLVIGIIVMGQLRQGGTDIAAPVASPSPLPAVTGEAGGPAPVSVRLIGAKVSGDAGSGGNTGGDEGSGGNTGGDAGDGGNTGGDAGSGGNTGGDAGGGGNTGGDAGSGGSGKLVFSFAAAADCSAFKPEQIGVVSDNSVTDTYKVKATVQSCQVEEGAGTDGGVKGEEGAGTDGGVKGETDAETEGGVKGETDAGTDGGAKGEEGAGTDGGVKGEEGAGTDGGAKGEAGAGTDGDAKGGAATAGAAAGTPARVYEVTVELEQSAKLAVGDMITAGGYTLKLQADPDSIPGSTATAAPSAEPSASASPEADAE</sequence>
<accession>A0ABX2DS39</accession>
<evidence type="ECO:0000256" key="1">
    <source>
        <dbReference type="SAM" id="MobiDB-lite"/>
    </source>
</evidence>
<feature type="compositionally biased region" description="Gly residues" evidence="1">
    <location>
        <begin position="833"/>
        <end position="881"/>
    </location>
</feature>
<dbReference type="Pfam" id="PF20013">
    <property type="entry name" value="GAP1-N2"/>
    <property type="match status" value="1"/>
</dbReference>
<dbReference type="InterPro" id="IPR045401">
    <property type="entry name" value="GAP1-M"/>
</dbReference>
<dbReference type="EMBL" id="JABMKX010000010">
    <property type="protein sequence ID" value="NQX47499.1"/>
    <property type="molecule type" value="Genomic_DNA"/>
</dbReference>
<feature type="region of interest" description="Disordered" evidence="1">
    <location>
        <begin position="831"/>
        <end position="881"/>
    </location>
</feature>
<reference evidence="4 5" key="1">
    <citation type="submission" date="2020-05" db="EMBL/GenBank/DDBJ databases">
        <title>Paenibacillus glebae, sp. nov., Paenibacillus humi sp. nov., Paenibacillus pedi sp. nov., Paenibacillus terrestris sp. nov. and Paenibacillus terricola sp. nov., isolated from a forest top soil sample.</title>
        <authorList>
            <person name="Qi S."/>
            <person name="Carlier A."/>
            <person name="Cnockaert M."/>
            <person name="Vandamme P."/>
        </authorList>
    </citation>
    <scope>NUCLEOTIDE SEQUENCE [LARGE SCALE GENOMIC DNA]</scope>
    <source>
        <strain evidence="4 5">LMG 29502</strain>
    </source>
</reference>
<dbReference type="RefSeq" id="WP_173136738.1">
    <property type="nucleotide sequence ID" value="NZ_JABMKX010000010.1"/>
</dbReference>
<feature type="region of interest" description="Disordered" evidence="1">
    <location>
        <begin position="934"/>
        <end position="1021"/>
    </location>
</feature>
<dbReference type="Pfam" id="PF20014">
    <property type="entry name" value="GAP1-M"/>
    <property type="match status" value="1"/>
</dbReference>
<feature type="compositionally biased region" description="Basic and acidic residues" evidence="1">
    <location>
        <begin position="954"/>
        <end position="970"/>
    </location>
</feature>
<dbReference type="Proteomes" id="UP000711047">
    <property type="component" value="Unassembled WGS sequence"/>
</dbReference>
<feature type="compositionally biased region" description="Basic and acidic residues" evidence="1">
    <location>
        <begin position="150"/>
        <end position="159"/>
    </location>
</feature>
<name>A0ABX2DS39_9BACL</name>
<evidence type="ECO:0000259" key="2">
    <source>
        <dbReference type="Pfam" id="PF20013"/>
    </source>
</evidence>
<dbReference type="InterPro" id="IPR045402">
    <property type="entry name" value="GAP1-N2"/>
</dbReference>
<feature type="compositionally biased region" description="Low complexity" evidence="1">
    <location>
        <begin position="1069"/>
        <end position="1090"/>
    </location>
</feature>
<feature type="domain" description="GTPase-associated protein 1 N-terminal" evidence="2">
    <location>
        <begin position="8"/>
        <end position="146"/>
    </location>
</feature>
<feature type="compositionally biased region" description="Gly residues" evidence="1">
    <location>
        <begin position="983"/>
        <end position="1010"/>
    </location>
</feature>
<feature type="region of interest" description="Disordered" evidence="1">
    <location>
        <begin position="136"/>
        <end position="160"/>
    </location>
</feature>
<comment type="caution">
    <text evidence="4">The sequence shown here is derived from an EMBL/GenBank/DDBJ whole genome shotgun (WGS) entry which is preliminary data.</text>
</comment>